<sequence length="181" mass="20348">MTSRQLRPSFIPPMLLKRSPSDRNASSPWAIRSVRVLSKATIWSTFSCSTGVIQSAVMKFSLIVAVVVLALAQGSFAQEALNLDNLSQYFEDLKNKMPQDLSEIIRNPDLVNQARTFLEERKAQLEPLAIQIQEQLRAASTNMEEQLKPLATQLQPMFENLQKQVEAMVQTMRDQADAIGN</sequence>
<gene>
    <name evidence="2" type="primary">LOC102211944</name>
</gene>
<accession>A0A9Y3R4W9</accession>
<keyword evidence="1" id="KW-1185">Reference proteome</keyword>
<reference evidence="2" key="1">
    <citation type="submission" date="2025-08" db="UniProtKB">
        <authorList>
            <consortium name="RefSeq"/>
        </authorList>
    </citation>
    <scope>IDENTIFICATION</scope>
</reference>
<dbReference type="Gene3D" id="6.10.250.100">
    <property type="match status" value="1"/>
</dbReference>
<dbReference type="RefSeq" id="XP_005728559.1">
    <property type="nucleotide sequence ID" value="XM_005728502.2"/>
</dbReference>
<dbReference type="Proteomes" id="UP000695023">
    <property type="component" value="Unplaced"/>
</dbReference>
<organism evidence="1 2">
    <name type="scientific">Pundamilia nyererei</name>
    <dbReference type="NCBI Taxonomy" id="303518"/>
    <lineage>
        <taxon>Eukaryota</taxon>
        <taxon>Metazoa</taxon>
        <taxon>Chordata</taxon>
        <taxon>Craniata</taxon>
        <taxon>Vertebrata</taxon>
        <taxon>Euteleostomi</taxon>
        <taxon>Actinopterygii</taxon>
        <taxon>Neopterygii</taxon>
        <taxon>Teleostei</taxon>
        <taxon>Neoteleostei</taxon>
        <taxon>Acanthomorphata</taxon>
        <taxon>Ovalentaria</taxon>
        <taxon>Cichlomorphae</taxon>
        <taxon>Cichliformes</taxon>
        <taxon>Cichlidae</taxon>
        <taxon>African cichlids</taxon>
        <taxon>Pseudocrenilabrinae</taxon>
        <taxon>Haplochromini</taxon>
        <taxon>Pundamilia</taxon>
    </lineage>
</organism>
<dbReference type="GeneID" id="102211944"/>
<evidence type="ECO:0000313" key="1">
    <source>
        <dbReference type="Proteomes" id="UP000695023"/>
    </source>
</evidence>
<proteinExistence type="predicted"/>
<evidence type="ECO:0000313" key="2">
    <source>
        <dbReference type="RefSeq" id="XP_005728559.1"/>
    </source>
</evidence>
<name>A0A9Y3R4W9_9CICH</name>
<protein>
    <submittedName>
        <fullName evidence="2">Type-4 ice-structuring protein-like</fullName>
    </submittedName>
</protein>
<dbReference type="SUPFAM" id="SSF58113">
    <property type="entry name" value="Apolipoprotein A-I"/>
    <property type="match status" value="1"/>
</dbReference>
<dbReference type="AlphaFoldDB" id="A0A9Y3R4W9"/>